<dbReference type="SUPFAM" id="SSF52141">
    <property type="entry name" value="Uracil-DNA glycosylase-like"/>
    <property type="match status" value="1"/>
</dbReference>
<dbReference type="GO" id="GO:0051539">
    <property type="term" value="F:4 iron, 4 sulfur cluster binding"/>
    <property type="evidence" value="ECO:0007669"/>
    <property type="project" value="UniProtKB-KW"/>
</dbReference>
<keyword evidence="10" id="KW-0411">Iron-sulfur</keyword>
<accession>F3Z3P4</accession>
<dbReference type="STRING" id="690850.Desaf_2087"/>
<dbReference type="AlphaFoldDB" id="F3Z3P4"/>
<organism evidence="13 14">
    <name type="scientific">Desulfocurvibacter africanus subsp. africanus str. Walvis Bay</name>
    <dbReference type="NCBI Taxonomy" id="690850"/>
    <lineage>
        <taxon>Bacteria</taxon>
        <taxon>Pseudomonadati</taxon>
        <taxon>Thermodesulfobacteriota</taxon>
        <taxon>Desulfovibrionia</taxon>
        <taxon>Desulfovibrionales</taxon>
        <taxon>Desulfovibrionaceae</taxon>
        <taxon>Desulfocurvibacter</taxon>
    </lineage>
</organism>
<dbReference type="InterPro" id="IPR005273">
    <property type="entry name" value="Ura-DNA_glyco_family4"/>
</dbReference>
<sequence length="189" mass="21176">MSADLDSARLDELAEGIRICERCPLHLGRRHAVPGEGGFRLHCLLVGEAPGQREDEVGRPFIGRTGAFLDRFLVPFGLSRDDFFITSSVKCRPPGNRAPKPLEMDICREAWLLPQIQALKPRLVVLMGNAPIRSLLGVRTPMNELHGKLRQHSGLSMLPTYHPTAAMRFPAVRRLAEADWETIRTLLRP</sequence>
<comment type="similarity">
    <text evidence="2">Belongs to the uracil-DNA glycosylase (UDG) superfamily. Type 4 (UDGa) family.</text>
</comment>
<dbReference type="SMART" id="SM00987">
    <property type="entry name" value="UreE_C"/>
    <property type="match status" value="1"/>
</dbReference>
<proteinExistence type="inferred from homology"/>
<dbReference type="InterPro" id="IPR051536">
    <property type="entry name" value="UDG_Type-4/5"/>
</dbReference>
<evidence type="ECO:0000256" key="6">
    <source>
        <dbReference type="ARBA" id="ARBA00022723"/>
    </source>
</evidence>
<dbReference type="PANTHER" id="PTHR33693">
    <property type="entry name" value="TYPE-5 URACIL-DNA GLYCOSYLASE"/>
    <property type="match status" value="1"/>
</dbReference>
<dbReference type="GO" id="GO:0004844">
    <property type="term" value="F:uracil DNA N-glycosylase activity"/>
    <property type="evidence" value="ECO:0007669"/>
    <property type="project" value="UniProtKB-EC"/>
</dbReference>
<evidence type="ECO:0000256" key="10">
    <source>
        <dbReference type="ARBA" id="ARBA00023014"/>
    </source>
</evidence>
<dbReference type="HOGENOM" id="CLU_044815_1_3_7"/>
<dbReference type="SMART" id="SM00986">
    <property type="entry name" value="UDG"/>
    <property type="match status" value="1"/>
</dbReference>
<evidence type="ECO:0000256" key="4">
    <source>
        <dbReference type="ARBA" id="ARBA00019403"/>
    </source>
</evidence>
<dbReference type="CDD" id="cd10030">
    <property type="entry name" value="UDG-F4_TTUDGA_SPO1dp_like"/>
    <property type="match status" value="1"/>
</dbReference>
<dbReference type="Pfam" id="PF03167">
    <property type="entry name" value="UDG"/>
    <property type="match status" value="1"/>
</dbReference>
<protein>
    <recommendedName>
        <fullName evidence="4">Type-4 uracil-DNA glycosylase</fullName>
        <ecNumber evidence="3">3.2.2.27</ecNumber>
    </recommendedName>
</protein>
<evidence type="ECO:0000256" key="5">
    <source>
        <dbReference type="ARBA" id="ARBA00022485"/>
    </source>
</evidence>
<evidence type="ECO:0000256" key="7">
    <source>
        <dbReference type="ARBA" id="ARBA00022763"/>
    </source>
</evidence>
<comment type="catalytic activity">
    <reaction evidence="1">
        <text>Hydrolyzes single-stranded DNA or mismatched double-stranded DNA and polynucleotides, releasing free uracil.</text>
        <dbReference type="EC" id="3.2.2.27"/>
    </reaction>
</comment>
<gene>
    <name evidence="13" type="ORF">Desaf_2087</name>
</gene>
<keyword evidence="6" id="KW-0479">Metal-binding</keyword>
<dbReference type="GO" id="GO:0046872">
    <property type="term" value="F:metal ion binding"/>
    <property type="evidence" value="ECO:0007669"/>
    <property type="project" value="UniProtKB-KW"/>
</dbReference>
<evidence type="ECO:0000256" key="3">
    <source>
        <dbReference type="ARBA" id="ARBA00012030"/>
    </source>
</evidence>
<keyword evidence="11" id="KW-0234">DNA repair</keyword>
<dbReference type="NCBIfam" id="TIGR00758">
    <property type="entry name" value="UDG_fam4"/>
    <property type="match status" value="1"/>
</dbReference>
<evidence type="ECO:0000256" key="9">
    <source>
        <dbReference type="ARBA" id="ARBA00023004"/>
    </source>
</evidence>
<evidence type="ECO:0000256" key="2">
    <source>
        <dbReference type="ARBA" id="ARBA00006521"/>
    </source>
</evidence>
<keyword evidence="5" id="KW-0004">4Fe-4S</keyword>
<dbReference type="KEGG" id="daf:Desaf_2087"/>
<dbReference type="EMBL" id="CP003221">
    <property type="protein sequence ID" value="EGJ50416.1"/>
    <property type="molecule type" value="Genomic_DNA"/>
</dbReference>
<dbReference type="eggNOG" id="COG1573">
    <property type="taxonomic scope" value="Bacteria"/>
</dbReference>
<name>F3Z3P4_DESAF</name>
<dbReference type="EC" id="3.2.2.27" evidence="3"/>
<evidence type="ECO:0000313" key="14">
    <source>
        <dbReference type="Proteomes" id="UP000007844"/>
    </source>
</evidence>
<keyword evidence="7" id="KW-0227">DNA damage</keyword>
<dbReference type="PANTHER" id="PTHR33693:SF1">
    <property type="entry name" value="TYPE-4 URACIL-DNA GLYCOSYLASE"/>
    <property type="match status" value="1"/>
</dbReference>
<feature type="domain" description="Uracil-DNA glycosylase-like" evidence="12">
    <location>
        <begin position="34"/>
        <end position="181"/>
    </location>
</feature>
<dbReference type="InterPro" id="IPR005122">
    <property type="entry name" value="Uracil-DNA_glycosylase-like"/>
</dbReference>
<evidence type="ECO:0000256" key="1">
    <source>
        <dbReference type="ARBA" id="ARBA00001400"/>
    </source>
</evidence>
<keyword evidence="8" id="KW-0378">Hydrolase</keyword>
<reference evidence="13 14" key="1">
    <citation type="journal article" date="2011" name="J. Bacteriol.">
        <title>Genome sequence of the mercury-methylating and pleomorphic Desulfovibrio africanus Strain Walvis Bay.</title>
        <authorList>
            <person name="Brown S.D."/>
            <person name="Wall J.D."/>
            <person name="Kucken A.M."/>
            <person name="Gilmour C.C."/>
            <person name="Podar M."/>
            <person name="Brandt C.C."/>
            <person name="Teshima H."/>
            <person name="Detter J.C."/>
            <person name="Han C.S."/>
            <person name="Land M.L."/>
            <person name="Lucas S."/>
            <person name="Han J."/>
            <person name="Pennacchio L."/>
            <person name="Nolan M."/>
            <person name="Pitluck S."/>
            <person name="Woyke T."/>
            <person name="Goodwin L."/>
            <person name="Palumbo A.V."/>
            <person name="Elias D.A."/>
        </authorList>
    </citation>
    <scope>NUCLEOTIDE SEQUENCE [LARGE SCALE GENOMIC DNA]</scope>
    <source>
        <strain evidence="13 14">Walvis Bay</strain>
    </source>
</reference>
<evidence type="ECO:0000256" key="8">
    <source>
        <dbReference type="ARBA" id="ARBA00022801"/>
    </source>
</evidence>
<dbReference type="InterPro" id="IPR036895">
    <property type="entry name" value="Uracil-DNA_glycosylase-like_sf"/>
</dbReference>
<keyword evidence="14" id="KW-1185">Reference proteome</keyword>
<evidence type="ECO:0000259" key="12">
    <source>
        <dbReference type="SMART" id="SM00986"/>
    </source>
</evidence>
<dbReference type="Gene3D" id="3.40.470.10">
    <property type="entry name" value="Uracil-DNA glycosylase-like domain"/>
    <property type="match status" value="1"/>
</dbReference>
<dbReference type="RefSeq" id="WP_014260161.1">
    <property type="nucleotide sequence ID" value="NC_016629.1"/>
</dbReference>
<dbReference type="GO" id="GO:0006281">
    <property type="term" value="P:DNA repair"/>
    <property type="evidence" value="ECO:0007669"/>
    <property type="project" value="UniProtKB-KW"/>
</dbReference>
<evidence type="ECO:0000256" key="11">
    <source>
        <dbReference type="ARBA" id="ARBA00023204"/>
    </source>
</evidence>
<keyword evidence="9" id="KW-0408">Iron</keyword>
<evidence type="ECO:0000313" key="13">
    <source>
        <dbReference type="EMBL" id="EGJ50416.1"/>
    </source>
</evidence>
<dbReference type="Proteomes" id="UP000007844">
    <property type="component" value="Chromosome"/>
</dbReference>